<dbReference type="GO" id="GO:0043565">
    <property type="term" value="F:sequence-specific DNA binding"/>
    <property type="evidence" value="ECO:0007669"/>
    <property type="project" value="InterPro"/>
</dbReference>
<dbReference type="SMART" id="SM00342">
    <property type="entry name" value="HTH_ARAC"/>
    <property type="match status" value="1"/>
</dbReference>
<keyword evidence="6" id="KW-1185">Reference proteome</keyword>
<evidence type="ECO:0000256" key="1">
    <source>
        <dbReference type="ARBA" id="ARBA00023015"/>
    </source>
</evidence>
<dbReference type="GO" id="GO:0003700">
    <property type="term" value="F:DNA-binding transcription factor activity"/>
    <property type="evidence" value="ECO:0007669"/>
    <property type="project" value="InterPro"/>
</dbReference>
<reference evidence="5 6" key="1">
    <citation type="journal article" date="2014" name="Int. J. Syst. Evol. Microbiol.">
        <title>Complete genome sequence of Corynebacterium casei LMG S-19264T (=DSM 44701T), isolated from a smear-ripened cheese.</title>
        <authorList>
            <consortium name="US DOE Joint Genome Institute (JGI-PGF)"/>
            <person name="Walter F."/>
            <person name="Albersmeier A."/>
            <person name="Kalinowski J."/>
            <person name="Ruckert C."/>
        </authorList>
    </citation>
    <scope>NUCLEOTIDE SEQUENCE [LARGE SCALE GENOMIC DNA]</scope>
    <source>
        <strain evidence="5 6">NBRC 111766</strain>
    </source>
</reference>
<evidence type="ECO:0000313" key="6">
    <source>
        <dbReference type="Proteomes" id="UP001157355"/>
    </source>
</evidence>
<evidence type="ECO:0000256" key="2">
    <source>
        <dbReference type="ARBA" id="ARBA00023125"/>
    </source>
</evidence>
<dbReference type="Proteomes" id="UP001157355">
    <property type="component" value="Unassembled WGS sequence"/>
</dbReference>
<dbReference type="Gene3D" id="1.10.10.60">
    <property type="entry name" value="Homeodomain-like"/>
    <property type="match status" value="1"/>
</dbReference>
<protein>
    <recommendedName>
        <fullName evidence="4">HTH araC/xylS-type domain-containing protein</fullName>
    </recommendedName>
</protein>
<dbReference type="InterPro" id="IPR018062">
    <property type="entry name" value="HTH_AraC-typ_CS"/>
</dbReference>
<dbReference type="EMBL" id="BSPP01000013">
    <property type="protein sequence ID" value="GLS88468.1"/>
    <property type="molecule type" value="Genomic_DNA"/>
</dbReference>
<keyword evidence="2" id="KW-0238">DNA-binding</keyword>
<gene>
    <name evidence="5" type="ORF">GCM10010873_34420</name>
</gene>
<accession>A0AA37TVT6</accession>
<dbReference type="Pfam" id="PF12833">
    <property type="entry name" value="HTH_18"/>
    <property type="match status" value="1"/>
</dbReference>
<dbReference type="PANTHER" id="PTHR46796">
    <property type="entry name" value="HTH-TYPE TRANSCRIPTIONAL ACTIVATOR RHAS-RELATED"/>
    <property type="match status" value="1"/>
</dbReference>
<dbReference type="PANTHER" id="PTHR46796:SF14">
    <property type="entry name" value="TRANSCRIPTIONAL REGULATORY PROTEIN"/>
    <property type="match status" value="1"/>
</dbReference>
<comment type="caution">
    <text evidence="5">The sequence shown here is derived from an EMBL/GenBank/DDBJ whole genome shotgun (WGS) entry which is preliminary data.</text>
</comment>
<evidence type="ECO:0000259" key="4">
    <source>
        <dbReference type="PROSITE" id="PS01124"/>
    </source>
</evidence>
<dbReference type="InterPro" id="IPR009057">
    <property type="entry name" value="Homeodomain-like_sf"/>
</dbReference>
<dbReference type="InterPro" id="IPR018060">
    <property type="entry name" value="HTH_AraC"/>
</dbReference>
<keyword evidence="3" id="KW-0804">Transcription</keyword>
<keyword evidence="1" id="KW-0805">Transcription regulation</keyword>
<dbReference type="SUPFAM" id="SSF46689">
    <property type="entry name" value="Homeodomain-like"/>
    <property type="match status" value="1"/>
</dbReference>
<evidence type="ECO:0000313" key="5">
    <source>
        <dbReference type="EMBL" id="GLS88468.1"/>
    </source>
</evidence>
<evidence type="ECO:0000256" key="3">
    <source>
        <dbReference type="ARBA" id="ARBA00023163"/>
    </source>
</evidence>
<sequence length="187" mass="20538">MPSRLLDELCLEADELPVADLLTCRAVKDDVVWNLSAALLPILDAPKSVHRALLQQVGLALSAHIAHRYGCLPDGDGVVLSSALRQKRAKDFMVANFERLVGLHDIAAASGIAVKDLTDDFAETGAGALHWLTQYRVGRSKTYLKETGMTLAEVSQRCGFTSAQDFVEEFTEVIGVPPVIWRTRERH</sequence>
<dbReference type="PROSITE" id="PS00041">
    <property type="entry name" value="HTH_ARAC_FAMILY_1"/>
    <property type="match status" value="1"/>
</dbReference>
<dbReference type="AlphaFoldDB" id="A0AA37TVT6"/>
<organism evidence="5 6">
    <name type="scientific">Cypionkella aquatica</name>
    <dbReference type="NCBI Taxonomy" id="1756042"/>
    <lineage>
        <taxon>Bacteria</taxon>
        <taxon>Pseudomonadati</taxon>
        <taxon>Pseudomonadota</taxon>
        <taxon>Alphaproteobacteria</taxon>
        <taxon>Rhodobacterales</taxon>
        <taxon>Paracoccaceae</taxon>
        <taxon>Cypionkella</taxon>
    </lineage>
</organism>
<feature type="domain" description="HTH araC/xylS-type" evidence="4">
    <location>
        <begin position="87"/>
        <end position="184"/>
    </location>
</feature>
<dbReference type="InterPro" id="IPR050204">
    <property type="entry name" value="AraC_XylS_family_regulators"/>
</dbReference>
<dbReference type="PROSITE" id="PS01124">
    <property type="entry name" value="HTH_ARAC_FAMILY_2"/>
    <property type="match status" value="1"/>
</dbReference>
<proteinExistence type="predicted"/>
<name>A0AA37TVT6_9RHOB</name>